<dbReference type="PANTHER" id="PTHR21624:SF1">
    <property type="entry name" value="ALKYLGLYCEROL MONOOXYGENASE"/>
    <property type="match status" value="1"/>
</dbReference>
<feature type="transmembrane region" description="Helical" evidence="7">
    <location>
        <begin position="47"/>
        <end position="66"/>
    </location>
</feature>
<organism evidence="9 10">
    <name type="scientific">SAR86 cluster bacterium</name>
    <dbReference type="NCBI Taxonomy" id="2030880"/>
    <lineage>
        <taxon>Bacteria</taxon>
        <taxon>Pseudomonadati</taxon>
        <taxon>Pseudomonadota</taxon>
        <taxon>Gammaproteobacteria</taxon>
        <taxon>SAR86 cluster</taxon>
    </lineage>
</organism>
<protein>
    <submittedName>
        <fullName evidence="9">Sterol desaturase family protein</fullName>
    </submittedName>
</protein>
<keyword evidence="4" id="KW-0560">Oxidoreductase</keyword>
<comment type="subcellular location">
    <subcellularLocation>
        <location evidence="1">Endomembrane system</location>
        <topology evidence="1">Multi-pass membrane protein</topology>
    </subcellularLocation>
</comment>
<proteinExistence type="predicted"/>
<dbReference type="InterPro" id="IPR006694">
    <property type="entry name" value="Fatty_acid_hydroxylase"/>
</dbReference>
<feature type="transmembrane region" description="Helical" evidence="7">
    <location>
        <begin position="383"/>
        <end position="400"/>
    </location>
</feature>
<feature type="transmembrane region" description="Helical" evidence="7">
    <location>
        <begin position="356"/>
        <end position="377"/>
    </location>
</feature>
<dbReference type="GO" id="GO:0008610">
    <property type="term" value="P:lipid biosynthetic process"/>
    <property type="evidence" value="ECO:0007669"/>
    <property type="project" value="InterPro"/>
</dbReference>
<sequence length="411" mass="47865">MHTSNLIAYVVPIFMLMIACEFLYGYFKKQNNYRLNDTVTSIGLGLMSRYPALLGLGVQGLVYAFISQQFNLGLLASYDLYVWVIAFVLYDLSYYWLHRSHHQIKVLWASHVVHHHGEEFNLSTALRQTGTDFLFKWIFYTPMLLLGIPVEIFVTVAALNLIYQFWVHTEHIGRLGIIDYILVTPSNHRIHHAQNKEYIDANYGGVFILWDRMFGTFIDEREDLKPIYGTSKPLNTWNPLWANLEVWNEIFKDTWRTKKWTDKIALWFSTPKWRPADVAEKYPIKKNDLSQFRKFNPKTTLYAKIFGFTHLVFVGIYTQGVLFSSASIGYVDLMLITINIVSLMVFASFMYENRVFVYYFELIRSITVLLLISIGYFNFMPEVVLGYTVLSAAVSGAIVFKDKFFSLSEAR</sequence>
<dbReference type="Proteomes" id="UP000320146">
    <property type="component" value="Unassembled WGS sequence"/>
</dbReference>
<evidence type="ECO:0000256" key="6">
    <source>
        <dbReference type="ARBA" id="ARBA00023136"/>
    </source>
</evidence>
<feature type="transmembrane region" description="Helical" evidence="7">
    <location>
        <begin position="328"/>
        <end position="349"/>
    </location>
</feature>
<dbReference type="EMBL" id="SHBL01000017">
    <property type="protein sequence ID" value="RZO23991.1"/>
    <property type="molecule type" value="Genomic_DNA"/>
</dbReference>
<dbReference type="PANTHER" id="PTHR21624">
    <property type="entry name" value="STEROL DESATURASE-RELATED PROTEIN"/>
    <property type="match status" value="1"/>
</dbReference>
<evidence type="ECO:0000256" key="3">
    <source>
        <dbReference type="ARBA" id="ARBA00022989"/>
    </source>
</evidence>
<evidence type="ECO:0000256" key="4">
    <source>
        <dbReference type="ARBA" id="ARBA00023002"/>
    </source>
</evidence>
<feature type="transmembrane region" description="Helical" evidence="7">
    <location>
        <begin position="7"/>
        <end position="27"/>
    </location>
</feature>
<evidence type="ECO:0000313" key="10">
    <source>
        <dbReference type="Proteomes" id="UP000320146"/>
    </source>
</evidence>
<feature type="transmembrane region" description="Helical" evidence="7">
    <location>
        <begin position="137"/>
        <end position="163"/>
    </location>
</feature>
<dbReference type="GO" id="GO:0005506">
    <property type="term" value="F:iron ion binding"/>
    <property type="evidence" value="ECO:0007669"/>
    <property type="project" value="InterPro"/>
</dbReference>
<dbReference type="GO" id="GO:0016020">
    <property type="term" value="C:membrane"/>
    <property type="evidence" value="ECO:0007669"/>
    <property type="project" value="GOC"/>
</dbReference>
<gene>
    <name evidence="9" type="ORF">EVA99_02550</name>
</gene>
<evidence type="ECO:0000256" key="7">
    <source>
        <dbReference type="SAM" id="Phobius"/>
    </source>
</evidence>
<reference evidence="9 10" key="1">
    <citation type="submission" date="2019-02" db="EMBL/GenBank/DDBJ databases">
        <title>Prokaryotic population dynamics and viral predation in marine succession experiment using metagenomics: the confinement effect.</title>
        <authorList>
            <person name="Haro-Moreno J.M."/>
            <person name="Rodriguez-Valera F."/>
            <person name="Lopez-Perez M."/>
        </authorList>
    </citation>
    <scope>NUCLEOTIDE SEQUENCE [LARGE SCALE GENOMIC DNA]</scope>
    <source>
        <strain evidence="9">MED-G166</strain>
    </source>
</reference>
<dbReference type="GO" id="GO:0050479">
    <property type="term" value="F:glyceryl-ether monooxygenase activity"/>
    <property type="evidence" value="ECO:0007669"/>
    <property type="project" value="TreeGrafter"/>
</dbReference>
<dbReference type="GO" id="GO:0006643">
    <property type="term" value="P:membrane lipid metabolic process"/>
    <property type="evidence" value="ECO:0007669"/>
    <property type="project" value="TreeGrafter"/>
</dbReference>
<dbReference type="InterPro" id="IPR051689">
    <property type="entry name" value="Sterol_desaturase/TMEM195"/>
</dbReference>
<evidence type="ECO:0000313" key="9">
    <source>
        <dbReference type="EMBL" id="RZO23991.1"/>
    </source>
</evidence>
<evidence type="ECO:0000256" key="2">
    <source>
        <dbReference type="ARBA" id="ARBA00022692"/>
    </source>
</evidence>
<dbReference type="AlphaFoldDB" id="A0A520MRZ5"/>
<feature type="transmembrane region" description="Helical" evidence="7">
    <location>
        <begin position="301"/>
        <end position="322"/>
    </location>
</feature>
<dbReference type="Pfam" id="PF04116">
    <property type="entry name" value="FA_hydroxylase"/>
    <property type="match status" value="1"/>
</dbReference>
<name>A0A520MRZ5_9GAMM</name>
<dbReference type="GO" id="GO:0012505">
    <property type="term" value="C:endomembrane system"/>
    <property type="evidence" value="ECO:0007669"/>
    <property type="project" value="UniProtKB-SubCell"/>
</dbReference>
<keyword evidence="2 7" id="KW-0812">Transmembrane</keyword>
<keyword evidence="6 7" id="KW-0472">Membrane</keyword>
<evidence type="ECO:0000259" key="8">
    <source>
        <dbReference type="Pfam" id="PF04116"/>
    </source>
</evidence>
<evidence type="ECO:0000256" key="5">
    <source>
        <dbReference type="ARBA" id="ARBA00023098"/>
    </source>
</evidence>
<feature type="domain" description="Fatty acid hydroxylase" evidence="8">
    <location>
        <begin position="83"/>
        <end position="216"/>
    </location>
</feature>
<accession>A0A520MRZ5</accession>
<keyword evidence="3 7" id="KW-1133">Transmembrane helix</keyword>
<comment type="caution">
    <text evidence="9">The sequence shown here is derived from an EMBL/GenBank/DDBJ whole genome shotgun (WGS) entry which is preliminary data.</text>
</comment>
<keyword evidence="5" id="KW-0443">Lipid metabolism</keyword>
<evidence type="ECO:0000256" key="1">
    <source>
        <dbReference type="ARBA" id="ARBA00004127"/>
    </source>
</evidence>
<feature type="transmembrane region" description="Helical" evidence="7">
    <location>
        <begin position="78"/>
        <end position="97"/>
    </location>
</feature>